<name>A0A6J5LAZ5_9CAUD</name>
<organism evidence="1">
    <name type="scientific">uncultured Caudovirales phage</name>
    <dbReference type="NCBI Taxonomy" id="2100421"/>
    <lineage>
        <taxon>Viruses</taxon>
        <taxon>Duplodnaviria</taxon>
        <taxon>Heunggongvirae</taxon>
        <taxon>Uroviricota</taxon>
        <taxon>Caudoviricetes</taxon>
        <taxon>Peduoviridae</taxon>
        <taxon>Maltschvirus</taxon>
        <taxon>Maltschvirus maltsch</taxon>
    </lineage>
</organism>
<protein>
    <submittedName>
        <fullName evidence="1">Uncharacterized protein</fullName>
    </submittedName>
</protein>
<reference evidence="1" key="1">
    <citation type="submission" date="2020-04" db="EMBL/GenBank/DDBJ databases">
        <authorList>
            <person name="Chiriac C."/>
            <person name="Salcher M."/>
            <person name="Ghai R."/>
            <person name="Kavagutti S V."/>
        </authorList>
    </citation>
    <scope>NUCLEOTIDE SEQUENCE</scope>
</reference>
<dbReference type="EMBL" id="LR796247">
    <property type="protein sequence ID" value="CAB4131654.1"/>
    <property type="molecule type" value="Genomic_DNA"/>
</dbReference>
<dbReference type="Gene3D" id="4.10.1090.10">
    <property type="entry name" value="Endosialidase, domain 4"/>
    <property type="match status" value="1"/>
</dbReference>
<dbReference type="InterPro" id="IPR044914">
    <property type="entry name" value="Endosialidase_C_dom_sf"/>
</dbReference>
<sequence>MANNGIKISDLPIANSVAIGDRLVLYRPNSGTSVRTINVSSLAANLAVNFSAMTSNIIPYTDNTYNLGNTTNRWASVHIGPGTIYIQDQSNSSLNAELTVINGVLQINGSNQLQVGQLKFVNNTIESTTGNVNIQIGLSGSSANLVFNRNVSMASGKTITYGDSTTQNTAYAPVTATFNPSFSTNTGNTLSVSSQSGSYTKIGKLCYFRAFVQFGNSTYADGSGQYQITLPFPSVATVTIRGGTLHNTNTASIYHIGGIVDVAANSTVLPLYYTGSTTDLAWKNTTPVGWMTGNTTHFDISGVYETT</sequence>
<evidence type="ECO:0000313" key="1">
    <source>
        <dbReference type="EMBL" id="CAB4131654.1"/>
    </source>
</evidence>
<accession>A0A6J5LAZ5</accession>
<gene>
    <name evidence="1" type="ORF">UFOVP132_194</name>
</gene>
<proteinExistence type="predicted"/>